<accession>A0A380MLN6</accession>
<dbReference type="AlphaFoldDB" id="A0A380MLN6"/>
<proteinExistence type="predicted"/>
<reference evidence="2 3" key="1">
    <citation type="submission" date="2018-06" db="EMBL/GenBank/DDBJ databases">
        <authorList>
            <consortium name="Pathogen Informatics"/>
            <person name="Doyle S."/>
        </authorList>
    </citation>
    <scope>NUCLEOTIDE SEQUENCE [LARGE SCALE GENOMIC DNA]</scope>
    <source>
        <strain evidence="2 3">NCTC10717</strain>
    </source>
</reference>
<dbReference type="InterPro" id="IPR018958">
    <property type="entry name" value="Knr4/Smi1-like_dom"/>
</dbReference>
<dbReference type="RefSeq" id="WP_172459379.1">
    <property type="nucleotide sequence ID" value="NZ_UHIA01000003.1"/>
</dbReference>
<dbReference type="Pfam" id="PF09346">
    <property type="entry name" value="SMI1_KNR4"/>
    <property type="match status" value="1"/>
</dbReference>
<dbReference type="InterPro" id="IPR037883">
    <property type="entry name" value="Knr4/Smi1-like_sf"/>
</dbReference>
<evidence type="ECO:0000259" key="1">
    <source>
        <dbReference type="Pfam" id="PF09346"/>
    </source>
</evidence>
<sequence length="213" mass="24861">MSIVQRYLAHIEQRYINSDYADYWQNFIRHAKGADERRIQQLRNTFPLIPASLIELLRFCDGSKNDEYLDGYLFGYPLWDPYDKFEHFDSACYLNSSDEMLNNGMLNNLKLYINGDVVPPWGRDIDDKVTDKAEELNCLYFAAVFSQDKPADLFIDFSPSEKGSVGQVFVYFYYDEEIRVLADSFDAYLQGLMAANFPFIDYIFPNIDGEVEK</sequence>
<organism evidence="2 3">
    <name type="scientific">Suttonella indologenes</name>
    <dbReference type="NCBI Taxonomy" id="13276"/>
    <lineage>
        <taxon>Bacteria</taxon>
        <taxon>Pseudomonadati</taxon>
        <taxon>Pseudomonadota</taxon>
        <taxon>Gammaproteobacteria</taxon>
        <taxon>Cardiobacteriales</taxon>
        <taxon>Cardiobacteriaceae</taxon>
        <taxon>Suttonella</taxon>
    </lineage>
</organism>
<name>A0A380MLN6_9GAMM</name>
<keyword evidence="3" id="KW-1185">Reference proteome</keyword>
<dbReference type="Proteomes" id="UP000254575">
    <property type="component" value="Unassembled WGS sequence"/>
</dbReference>
<protein>
    <recommendedName>
        <fullName evidence="1">Knr4/Smi1-like domain-containing protein</fullName>
    </recommendedName>
</protein>
<feature type="domain" description="Knr4/Smi1-like" evidence="1">
    <location>
        <begin position="33"/>
        <end position="190"/>
    </location>
</feature>
<evidence type="ECO:0000313" key="3">
    <source>
        <dbReference type="Proteomes" id="UP000254575"/>
    </source>
</evidence>
<dbReference type="SUPFAM" id="SSF160631">
    <property type="entry name" value="SMI1/KNR4-like"/>
    <property type="match status" value="1"/>
</dbReference>
<dbReference type="EMBL" id="UHIA01000003">
    <property type="protein sequence ID" value="SUO92388.1"/>
    <property type="molecule type" value="Genomic_DNA"/>
</dbReference>
<evidence type="ECO:0000313" key="2">
    <source>
        <dbReference type="EMBL" id="SUO92388.1"/>
    </source>
</evidence>
<gene>
    <name evidence="2" type="ORF">NCTC10717_00524</name>
</gene>